<comment type="caution">
    <text evidence="2">The sequence shown here is derived from an EMBL/GenBank/DDBJ whole genome shotgun (WGS) entry which is preliminary data.</text>
</comment>
<keyword evidence="1" id="KW-0812">Transmembrane</keyword>
<reference evidence="2 3" key="1">
    <citation type="submission" date="2020-08" db="EMBL/GenBank/DDBJ databases">
        <title>Genomic Encyclopedia of Type Strains, Phase III (KMG-III): the genomes of soil and plant-associated and newly described type strains.</title>
        <authorList>
            <person name="Whitman W."/>
        </authorList>
    </citation>
    <scope>NUCLEOTIDE SEQUENCE [LARGE SCALE GENOMIC DNA]</scope>
    <source>
        <strain evidence="2 3">CECT 8640</strain>
    </source>
</reference>
<protein>
    <submittedName>
        <fullName evidence="2">Uncharacterized protein</fullName>
    </submittedName>
</protein>
<feature type="transmembrane region" description="Helical" evidence="1">
    <location>
        <begin position="6"/>
        <end position="25"/>
    </location>
</feature>
<keyword evidence="1" id="KW-1133">Transmembrane helix</keyword>
<evidence type="ECO:0000313" key="3">
    <source>
        <dbReference type="Proteomes" id="UP000547510"/>
    </source>
</evidence>
<sequence>MVPQTLGTLLSFLALVAPGIVFELLRERRRAGRKESAFREAARVALGSLVFTTASCLLVLGLLAVLRLLFGIDPLDVARLATDGGAHAKSRFWPIVGTAFAVLLVACTLAVLLDHLLARRRREVVAVRQQTAWHLVFRTDRPDQSVPWVHVHLVDGTSFFGFLRSHTASGIPEEREIVLEGADLTYIGTPLRGGDTPEHKLIGDRWSRIVIPANQIKYLRIQYRSLATDERVPARERPRVLEAQP</sequence>
<evidence type="ECO:0000256" key="1">
    <source>
        <dbReference type="SAM" id="Phobius"/>
    </source>
</evidence>
<evidence type="ECO:0000313" key="2">
    <source>
        <dbReference type="EMBL" id="MBB5957373.1"/>
    </source>
</evidence>
<keyword evidence="3" id="KW-1185">Reference proteome</keyword>
<dbReference type="Proteomes" id="UP000547510">
    <property type="component" value="Unassembled WGS sequence"/>
</dbReference>
<keyword evidence="1" id="KW-0472">Membrane</keyword>
<feature type="transmembrane region" description="Helical" evidence="1">
    <location>
        <begin position="46"/>
        <end position="72"/>
    </location>
</feature>
<feature type="transmembrane region" description="Helical" evidence="1">
    <location>
        <begin position="92"/>
        <end position="113"/>
    </location>
</feature>
<gene>
    <name evidence="2" type="ORF">FHS29_003968</name>
</gene>
<dbReference type="RefSeq" id="WP_184692429.1">
    <property type="nucleotide sequence ID" value="NZ_JACHJN010000006.1"/>
</dbReference>
<dbReference type="InterPro" id="IPR045919">
    <property type="entry name" value="DUF6338"/>
</dbReference>
<proteinExistence type="predicted"/>
<name>A0A841CK89_9PSEU</name>
<organism evidence="2 3">
    <name type="scientific">Saccharothrix tamanrassetensis</name>
    <dbReference type="NCBI Taxonomy" id="1051531"/>
    <lineage>
        <taxon>Bacteria</taxon>
        <taxon>Bacillati</taxon>
        <taxon>Actinomycetota</taxon>
        <taxon>Actinomycetes</taxon>
        <taxon>Pseudonocardiales</taxon>
        <taxon>Pseudonocardiaceae</taxon>
        <taxon>Saccharothrix</taxon>
    </lineage>
</organism>
<dbReference type="AlphaFoldDB" id="A0A841CK89"/>
<dbReference type="EMBL" id="JACHJN010000006">
    <property type="protein sequence ID" value="MBB5957373.1"/>
    <property type="molecule type" value="Genomic_DNA"/>
</dbReference>
<accession>A0A841CK89</accession>
<dbReference type="Pfam" id="PF19865">
    <property type="entry name" value="DUF6338"/>
    <property type="match status" value="1"/>
</dbReference>